<evidence type="ECO:0000256" key="15">
    <source>
        <dbReference type="ARBA" id="ARBA00048109"/>
    </source>
</evidence>
<dbReference type="Proteomes" id="UP001210925">
    <property type="component" value="Unassembled WGS sequence"/>
</dbReference>
<dbReference type="EMBL" id="JADGKB010000005">
    <property type="protein sequence ID" value="KAJ3261613.1"/>
    <property type="molecule type" value="Genomic_DNA"/>
</dbReference>
<evidence type="ECO:0000256" key="12">
    <source>
        <dbReference type="ARBA" id="ARBA00023098"/>
    </source>
</evidence>
<comment type="pathway">
    <text evidence="2 16">Glycerolipid metabolism; triacylglycerol biosynthesis.</text>
</comment>
<comment type="pathway">
    <text evidence="3">Lipid metabolism.</text>
</comment>
<reference evidence="17" key="1">
    <citation type="submission" date="2020-05" db="EMBL/GenBank/DDBJ databases">
        <title>Phylogenomic resolution of chytrid fungi.</title>
        <authorList>
            <person name="Stajich J.E."/>
            <person name="Amses K."/>
            <person name="Simmons R."/>
            <person name="Seto K."/>
            <person name="Myers J."/>
            <person name="Bonds A."/>
            <person name="Quandt C.A."/>
            <person name="Barry K."/>
            <person name="Liu P."/>
            <person name="Grigoriev I."/>
            <person name="Longcore J.E."/>
            <person name="James T.Y."/>
        </authorList>
    </citation>
    <scope>NUCLEOTIDE SEQUENCE</scope>
    <source>
        <strain evidence="17">PLAUS21</strain>
    </source>
</reference>
<comment type="similarity">
    <text evidence="4 16">Belongs to the diacylglycerol acyltransferase family.</text>
</comment>
<dbReference type="AlphaFoldDB" id="A0AAD5UM42"/>
<evidence type="ECO:0000256" key="5">
    <source>
        <dbReference type="ARBA" id="ARBA00013244"/>
    </source>
</evidence>
<gene>
    <name evidence="17" type="primary">DGAT2</name>
    <name evidence="17" type="ORF">HK103_005451</name>
</gene>
<feature type="transmembrane region" description="Helical" evidence="16">
    <location>
        <begin position="6"/>
        <end position="26"/>
    </location>
</feature>
<evidence type="ECO:0000313" key="18">
    <source>
        <dbReference type="Proteomes" id="UP001210925"/>
    </source>
</evidence>
<evidence type="ECO:0000256" key="11">
    <source>
        <dbReference type="ARBA" id="ARBA00022989"/>
    </source>
</evidence>
<keyword evidence="6 16" id="KW-0444">Lipid biosynthesis</keyword>
<proteinExistence type="inferred from homology"/>
<dbReference type="Pfam" id="PF03982">
    <property type="entry name" value="DAGAT"/>
    <property type="match status" value="1"/>
</dbReference>
<dbReference type="CDD" id="cd07987">
    <property type="entry name" value="LPLAT_MGAT-like"/>
    <property type="match status" value="1"/>
</dbReference>
<keyword evidence="18" id="KW-1185">Reference proteome</keyword>
<evidence type="ECO:0000256" key="8">
    <source>
        <dbReference type="ARBA" id="ARBA00022692"/>
    </source>
</evidence>
<keyword evidence="9" id="KW-0319">Glycerol metabolism</keyword>
<accession>A0AAD5UM42</accession>
<organism evidence="17 18">
    <name type="scientific">Boothiomyces macroporosus</name>
    <dbReference type="NCBI Taxonomy" id="261099"/>
    <lineage>
        <taxon>Eukaryota</taxon>
        <taxon>Fungi</taxon>
        <taxon>Fungi incertae sedis</taxon>
        <taxon>Chytridiomycota</taxon>
        <taxon>Chytridiomycota incertae sedis</taxon>
        <taxon>Chytridiomycetes</taxon>
        <taxon>Rhizophydiales</taxon>
        <taxon>Terramycetaceae</taxon>
        <taxon>Boothiomyces</taxon>
    </lineage>
</organism>
<sequence length="300" mass="33935">MAVYFSLYKIQVVIPLLLAYLIYLYLDPTPEMGGRQSKWFRNLALWRNMRDYFPARLVKTAELDPSKNYVFGYHPHGIIGLGAFINFGTDANSFTSMFRGISVHLLTLDANFFIPLARDVLLFLGICSASQKSCNNILTMQPGSSIMIVLGGAQESTLAFPNTNGLILKKRFGFVKIALANGASLVPVFSFGENDIWDQLPNPKGSMLQKFQDFTRKTLTFVPPAIYGRGLFSEGFGLMPHRRPITSVVGAPIECPKVENPSRELVLEYQLKYIQALENLYHEHKHKYLPNRVEELKFVE</sequence>
<dbReference type="InterPro" id="IPR007130">
    <property type="entry name" value="DAGAT"/>
</dbReference>
<comment type="function">
    <text evidence="16">Catalyzes the terminal and only committed step in triacylglycerol synthesis by using diacylglycerol and fatty acyl CoA as substrates.</text>
</comment>
<keyword evidence="10 16" id="KW-0256">Endoplasmic reticulum</keyword>
<comment type="catalytic activity">
    <reaction evidence="15 16">
        <text>an acyl-CoA + a 1,2-diacyl-sn-glycerol = a triacyl-sn-glycerol + CoA</text>
        <dbReference type="Rhea" id="RHEA:10868"/>
        <dbReference type="ChEBI" id="CHEBI:17815"/>
        <dbReference type="ChEBI" id="CHEBI:57287"/>
        <dbReference type="ChEBI" id="CHEBI:58342"/>
        <dbReference type="ChEBI" id="CHEBI:64615"/>
        <dbReference type="EC" id="2.3.1.20"/>
    </reaction>
</comment>
<dbReference type="GO" id="GO:0019432">
    <property type="term" value="P:triglyceride biosynthetic process"/>
    <property type="evidence" value="ECO:0007669"/>
    <property type="project" value="UniProtKB-UniRule"/>
</dbReference>
<keyword evidence="13 16" id="KW-0472">Membrane</keyword>
<evidence type="ECO:0000256" key="14">
    <source>
        <dbReference type="ARBA" id="ARBA00023315"/>
    </source>
</evidence>
<keyword evidence="14 16" id="KW-0012">Acyltransferase</keyword>
<evidence type="ECO:0000256" key="6">
    <source>
        <dbReference type="ARBA" id="ARBA00022516"/>
    </source>
</evidence>
<dbReference type="GO" id="GO:0006071">
    <property type="term" value="P:glycerol metabolic process"/>
    <property type="evidence" value="ECO:0007669"/>
    <property type="project" value="UniProtKB-UniRule"/>
</dbReference>
<evidence type="ECO:0000313" key="17">
    <source>
        <dbReference type="EMBL" id="KAJ3261613.1"/>
    </source>
</evidence>
<keyword evidence="11 16" id="KW-1133">Transmembrane helix</keyword>
<comment type="subcellular location">
    <subcellularLocation>
        <location evidence="1 16">Endoplasmic reticulum membrane</location>
        <topology evidence="1 16">Multi-pass membrane protein</topology>
    </subcellularLocation>
</comment>
<evidence type="ECO:0000256" key="2">
    <source>
        <dbReference type="ARBA" id="ARBA00004771"/>
    </source>
</evidence>
<evidence type="ECO:0000256" key="4">
    <source>
        <dbReference type="ARBA" id="ARBA00005420"/>
    </source>
</evidence>
<evidence type="ECO:0000256" key="3">
    <source>
        <dbReference type="ARBA" id="ARBA00005189"/>
    </source>
</evidence>
<dbReference type="PANTHER" id="PTHR12317:SF0">
    <property type="entry name" value="ACYLTRANSFERASE"/>
    <property type="match status" value="1"/>
</dbReference>
<evidence type="ECO:0000256" key="16">
    <source>
        <dbReference type="RuleBase" id="RU367023"/>
    </source>
</evidence>
<protein>
    <recommendedName>
        <fullName evidence="5 16">Diacylglycerol O-acyltransferase</fullName>
        <ecNumber evidence="5 16">2.3.1.20</ecNumber>
    </recommendedName>
</protein>
<evidence type="ECO:0000256" key="9">
    <source>
        <dbReference type="ARBA" id="ARBA00022798"/>
    </source>
</evidence>
<evidence type="ECO:0000256" key="13">
    <source>
        <dbReference type="ARBA" id="ARBA00023136"/>
    </source>
</evidence>
<dbReference type="GO" id="GO:0005789">
    <property type="term" value="C:endoplasmic reticulum membrane"/>
    <property type="evidence" value="ECO:0007669"/>
    <property type="project" value="UniProtKB-SubCell"/>
</dbReference>
<evidence type="ECO:0000256" key="10">
    <source>
        <dbReference type="ARBA" id="ARBA00022824"/>
    </source>
</evidence>
<keyword evidence="8 16" id="KW-0812">Transmembrane</keyword>
<dbReference type="GO" id="GO:0004144">
    <property type="term" value="F:diacylglycerol O-acyltransferase activity"/>
    <property type="evidence" value="ECO:0007669"/>
    <property type="project" value="UniProtKB-UniRule"/>
</dbReference>
<comment type="caution">
    <text evidence="16">Lacks conserved residue(s) required for the propagation of feature annotation.</text>
</comment>
<keyword evidence="12 16" id="KW-0443">Lipid metabolism</keyword>
<evidence type="ECO:0000256" key="7">
    <source>
        <dbReference type="ARBA" id="ARBA00022679"/>
    </source>
</evidence>
<keyword evidence="7" id="KW-0808">Transferase</keyword>
<dbReference type="PANTHER" id="PTHR12317">
    <property type="entry name" value="DIACYLGLYCEROL O-ACYLTRANSFERASE"/>
    <property type="match status" value="1"/>
</dbReference>
<comment type="caution">
    <text evidence="17">The sequence shown here is derived from an EMBL/GenBank/DDBJ whole genome shotgun (WGS) entry which is preliminary data.</text>
</comment>
<dbReference type="EC" id="2.3.1.20" evidence="5 16"/>
<name>A0AAD5UM42_9FUNG</name>
<evidence type="ECO:0000256" key="1">
    <source>
        <dbReference type="ARBA" id="ARBA00004477"/>
    </source>
</evidence>